<keyword evidence="9" id="KW-1185">Reference proteome</keyword>
<gene>
    <name evidence="8" type="primary">folB</name>
    <name evidence="8" type="ORF">G3O08_01215</name>
</gene>
<dbReference type="NCBIfam" id="TIGR00526">
    <property type="entry name" value="folB_dom"/>
    <property type="match status" value="1"/>
</dbReference>
<evidence type="ECO:0000256" key="4">
    <source>
        <dbReference type="ARBA" id="ARBA00022909"/>
    </source>
</evidence>
<dbReference type="InterPro" id="IPR043133">
    <property type="entry name" value="GTP-CH-I_C/QueF"/>
</dbReference>
<evidence type="ECO:0000259" key="7">
    <source>
        <dbReference type="SMART" id="SM00905"/>
    </source>
</evidence>
<comment type="caution">
    <text evidence="8">The sequence shown here is derived from an EMBL/GenBank/DDBJ whole genome shotgun (WGS) entry which is preliminary data.</text>
</comment>
<proteinExistence type="inferred from homology"/>
<dbReference type="RefSeq" id="WP_163282835.1">
    <property type="nucleotide sequence ID" value="NZ_JAAGVY010000001.1"/>
</dbReference>
<comment type="similarity">
    <text evidence="3 6">Belongs to the DHNA family.</text>
</comment>
<evidence type="ECO:0000313" key="9">
    <source>
        <dbReference type="Proteomes" id="UP000486602"/>
    </source>
</evidence>
<dbReference type="InterPro" id="IPR006156">
    <property type="entry name" value="Dihydroneopterin_aldolase"/>
</dbReference>
<sequence length="116" mass="13330">MHTIEVSGIKVYAYHGCLAEEERIGGNYIVDLRVHADLTDSFTSDKLHDTIDYVFLNRIVEEEMAVRSKLIEQVAHRILKRIKESDRRIERVSVKVRKLTPPINGDVEEVAVLIES</sequence>
<dbReference type="EMBL" id="JAAGVY010000001">
    <property type="protein sequence ID" value="NEN22121.1"/>
    <property type="molecule type" value="Genomic_DNA"/>
</dbReference>
<dbReference type="Pfam" id="PF02152">
    <property type="entry name" value="FolB"/>
    <property type="match status" value="1"/>
</dbReference>
<comment type="catalytic activity">
    <reaction evidence="1 6">
        <text>7,8-dihydroneopterin = 6-hydroxymethyl-7,8-dihydropterin + glycolaldehyde</text>
        <dbReference type="Rhea" id="RHEA:10540"/>
        <dbReference type="ChEBI" id="CHEBI:17001"/>
        <dbReference type="ChEBI" id="CHEBI:17071"/>
        <dbReference type="ChEBI" id="CHEBI:44841"/>
        <dbReference type="EC" id="4.1.2.25"/>
    </reaction>
</comment>
<comment type="function">
    <text evidence="6">Catalyzes the conversion of 7,8-dihydroneopterin to 6-hydroxymethyl-7,8-dihydropterin.</text>
</comment>
<dbReference type="EC" id="4.1.2.25" evidence="6"/>
<dbReference type="UniPathway" id="UPA00077">
    <property type="reaction ID" value="UER00154"/>
</dbReference>
<dbReference type="GO" id="GO:0046654">
    <property type="term" value="P:tetrahydrofolate biosynthetic process"/>
    <property type="evidence" value="ECO:0007669"/>
    <property type="project" value="UniProtKB-UniRule"/>
</dbReference>
<evidence type="ECO:0000256" key="5">
    <source>
        <dbReference type="ARBA" id="ARBA00023239"/>
    </source>
</evidence>
<dbReference type="InterPro" id="IPR006157">
    <property type="entry name" value="FolB_dom"/>
</dbReference>
<evidence type="ECO:0000256" key="2">
    <source>
        <dbReference type="ARBA" id="ARBA00005013"/>
    </source>
</evidence>
<dbReference type="Gene3D" id="3.30.1130.10">
    <property type="match status" value="1"/>
</dbReference>
<name>A0A7K3WM77_9FLAO</name>
<organism evidence="8 9">
    <name type="scientific">Cryomorpha ignava</name>
    <dbReference type="NCBI Taxonomy" id="101383"/>
    <lineage>
        <taxon>Bacteria</taxon>
        <taxon>Pseudomonadati</taxon>
        <taxon>Bacteroidota</taxon>
        <taxon>Flavobacteriia</taxon>
        <taxon>Flavobacteriales</taxon>
        <taxon>Cryomorphaceae</taxon>
        <taxon>Cryomorpha</taxon>
    </lineage>
</organism>
<dbReference type="SMART" id="SM00905">
    <property type="entry name" value="FolB"/>
    <property type="match status" value="1"/>
</dbReference>
<reference evidence="8 9" key="1">
    <citation type="submission" date="2020-02" db="EMBL/GenBank/DDBJ databases">
        <title>Out from the shadows clarifying the taxonomy of the family Cryomorphaceae and related taxa by utilizing the GTDB taxonomic framework.</title>
        <authorList>
            <person name="Bowman J.P."/>
        </authorList>
    </citation>
    <scope>NUCLEOTIDE SEQUENCE [LARGE SCALE GENOMIC DNA]</scope>
    <source>
        <strain evidence="8 9">QSSC 1-22</strain>
    </source>
</reference>
<dbReference type="Proteomes" id="UP000486602">
    <property type="component" value="Unassembled WGS sequence"/>
</dbReference>
<dbReference type="GO" id="GO:0004150">
    <property type="term" value="F:dihydroneopterin aldolase activity"/>
    <property type="evidence" value="ECO:0007669"/>
    <property type="project" value="UniProtKB-UniRule"/>
</dbReference>
<dbReference type="NCBIfam" id="TIGR00525">
    <property type="entry name" value="folB"/>
    <property type="match status" value="1"/>
</dbReference>
<accession>A0A7K3WM77</accession>
<dbReference type="PANTHER" id="PTHR42844:SF1">
    <property type="entry name" value="DIHYDRONEOPTERIN ALDOLASE 1-RELATED"/>
    <property type="match status" value="1"/>
</dbReference>
<protein>
    <recommendedName>
        <fullName evidence="6">7,8-dihydroneopterin aldolase</fullName>
        <ecNumber evidence="6">4.1.2.25</ecNumber>
    </recommendedName>
</protein>
<comment type="pathway">
    <text evidence="2 6">Cofactor biosynthesis; tetrahydrofolate biosynthesis; 2-amino-4-hydroxy-6-hydroxymethyl-7,8-dihydropteridine diphosphate from 7,8-dihydroneopterin triphosphate: step 3/4.</text>
</comment>
<evidence type="ECO:0000256" key="1">
    <source>
        <dbReference type="ARBA" id="ARBA00001353"/>
    </source>
</evidence>
<dbReference type="GO" id="GO:0005737">
    <property type="term" value="C:cytoplasm"/>
    <property type="evidence" value="ECO:0007669"/>
    <property type="project" value="TreeGrafter"/>
</dbReference>
<evidence type="ECO:0000256" key="3">
    <source>
        <dbReference type="ARBA" id="ARBA00005708"/>
    </source>
</evidence>
<evidence type="ECO:0000256" key="6">
    <source>
        <dbReference type="RuleBase" id="RU362079"/>
    </source>
</evidence>
<feature type="domain" description="Dihydroneopterin aldolase/epimerase" evidence="7">
    <location>
        <begin position="4"/>
        <end position="116"/>
    </location>
</feature>
<keyword evidence="5 6" id="KW-0456">Lyase</keyword>
<dbReference type="PANTHER" id="PTHR42844">
    <property type="entry name" value="DIHYDRONEOPTERIN ALDOLASE 1-RELATED"/>
    <property type="match status" value="1"/>
</dbReference>
<dbReference type="GO" id="GO:0046656">
    <property type="term" value="P:folic acid biosynthetic process"/>
    <property type="evidence" value="ECO:0007669"/>
    <property type="project" value="UniProtKB-UniRule"/>
</dbReference>
<dbReference type="SUPFAM" id="SSF55620">
    <property type="entry name" value="Tetrahydrobiopterin biosynthesis enzymes-like"/>
    <property type="match status" value="1"/>
</dbReference>
<dbReference type="AlphaFoldDB" id="A0A7K3WM77"/>
<keyword evidence="4 6" id="KW-0289">Folate biosynthesis</keyword>
<evidence type="ECO:0000313" key="8">
    <source>
        <dbReference type="EMBL" id="NEN22121.1"/>
    </source>
</evidence>